<keyword evidence="2" id="KW-0812">Transmembrane</keyword>
<feature type="transmembrane region" description="Helical" evidence="2">
    <location>
        <begin position="53"/>
        <end position="76"/>
    </location>
</feature>
<organism evidence="3 4">
    <name type="scientific">Aspergillus oryzae (strain 3.042)</name>
    <name type="common">Yellow koji mold</name>
    <dbReference type="NCBI Taxonomy" id="1160506"/>
    <lineage>
        <taxon>Eukaryota</taxon>
        <taxon>Fungi</taxon>
        <taxon>Dikarya</taxon>
        <taxon>Ascomycota</taxon>
        <taxon>Pezizomycotina</taxon>
        <taxon>Eurotiomycetes</taxon>
        <taxon>Eurotiomycetidae</taxon>
        <taxon>Eurotiales</taxon>
        <taxon>Aspergillaceae</taxon>
        <taxon>Aspergillus</taxon>
        <taxon>Aspergillus subgen. Circumdati</taxon>
    </lineage>
</organism>
<dbReference type="AlphaFoldDB" id="I8A1W6"/>
<gene>
    <name evidence="3" type="ORF">Ao3042_04807</name>
</gene>
<protein>
    <submittedName>
        <fullName evidence="3">Uncharacterized protein</fullName>
    </submittedName>
</protein>
<proteinExistence type="predicted"/>
<feature type="region of interest" description="Disordered" evidence="1">
    <location>
        <begin position="14"/>
        <end position="37"/>
    </location>
</feature>
<evidence type="ECO:0000256" key="2">
    <source>
        <dbReference type="SAM" id="Phobius"/>
    </source>
</evidence>
<comment type="caution">
    <text evidence="3">The sequence shown here is derived from an EMBL/GenBank/DDBJ whole genome shotgun (WGS) entry which is preliminary data.</text>
</comment>
<reference evidence="3 4" key="1">
    <citation type="journal article" date="2012" name="Eukaryot. Cell">
        <title>Draft genome sequence of Aspergillus oryzae strain 3.042.</title>
        <authorList>
            <person name="Zhao G."/>
            <person name="Yao Y."/>
            <person name="Qi W."/>
            <person name="Wang C."/>
            <person name="Hou L."/>
            <person name="Zeng B."/>
            <person name="Cao X."/>
        </authorList>
    </citation>
    <scope>NUCLEOTIDE SEQUENCE [LARGE SCALE GENOMIC DNA]</scope>
    <source>
        <strain evidence="3 4">3.042</strain>
    </source>
</reference>
<evidence type="ECO:0000313" key="4">
    <source>
        <dbReference type="Proteomes" id="UP000002812"/>
    </source>
</evidence>
<evidence type="ECO:0000313" key="3">
    <source>
        <dbReference type="EMBL" id="EIT78842.1"/>
    </source>
</evidence>
<keyword evidence="2" id="KW-0472">Membrane</keyword>
<keyword evidence="2" id="KW-1133">Transmembrane helix</keyword>
<evidence type="ECO:0000256" key="1">
    <source>
        <dbReference type="SAM" id="MobiDB-lite"/>
    </source>
</evidence>
<dbReference type="HOGENOM" id="CLU_1539665_0_0_1"/>
<dbReference type="Proteomes" id="UP000002812">
    <property type="component" value="Unassembled WGS sequence"/>
</dbReference>
<reference evidence="4" key="2">
    <citation type="submission" date="2012-06" db="EMBL/GenBank/DDBJ databases">
        <title>Comparative genomic analyses of Aspergillus oryzae 3.042 and A. oryzae RIB40 for soy-sauce fermentation.</title>
        <authorList>
            <person name="Zhao G."/>
            <person name="Hou L."/>
            <person name="Wang C."/>
            <person name="Cao X."/>
        </authorList>
    </citation>
    <scope>NUCLEOTIDE SEQUENCE [LARGE SCALE GENOMIC DNA]</scope>
    <source>
        <strain evidence="4">3.042</strain>
    </source>
</reference>
<feature type="compositionally biased region" description="Low complexity" evidence="1">
    <location>
        <begin position="14"/>
        <end position="34"/>
    </location>
</feature>
<dbReference type="EMBL" id="AKHY01000133">
    <property type="protein sequence ID" value="EIT78842.1"/>
    <property type="molecule type" value="Genomic_DNA"/>
</dbReference>
<sequence length="147" mass="14819">MGTAIPGVAALAVNNSDSDSGSGSGSGSDSNNNSTCDDADYKLKEKALDNHDVAIGVGVGVPLGVIAIASIAWALYDLSGSMNMGGNGNMGGNMGMGGMPLAELNTTQASAQRPVELDSDAVILVIQSCPGGLGFSVEHCEWLVRIF</sequence>
<accession>I8A1W6</accession>
<name>I8A1W6_ASPO3</name>